<evidence type="ECO:0000313" key="3">
    <source>
        <dbReference type="Proteomes" id="UP000824504"/>
    </source>
</evidence>
<feature type="transmembrane region" description="Helical" evidence="1">
    <location>
        <begin position="17"/>
        <end position="38"/>
    </location>
</feature>
<keyword evidence="1" id="KW-0812">Transmembrane</keyword>
<keyword evidence="1" id="KW-0472">Membrane</keyword>
<organism evidence="2 3">
    <name type="scientific">Tessaracoccus palaemonis</name>
    <dbReference type="NCBI Taxonomy" id="2829499"/>
    <lineage>
        <taxon>Bacteria</taxon>
        <taxon>Bacillati</taxon>
        <taxon>Actinomycetota</taxon>
        <taxon>Actinomycetes</taxon>
        <taxon>Propionibacteriales</taxon>
        <taxon>Propionibacteriaceae</taxon>
        <taxon>Tessaracoccus</taxon>
    </lineage>
</organism>
<gene>
    <name evidence="2" type="ORF">KDB89_03765</name>
</gene>
<dbReference type="Proteomes" id="UP000824504">
    <property type="component" value="Chromosome"/>
</dbReference>
<keyword evidence="3" id="KW-1185">Reference proteome</keyword>
<evidence type="ECO:0000256" key="1">
    <source>
        <dbReference type="SAM" id="Phobius"/>
    </source>
</evidence>
<evidence type="ECO:0008006" key="4">
    <source>
        <dbReference type="Google" id="ProtNLM"/>
    </source>
</evidence>
<protein>
    <recommendedName>
        <fullName evidence="4">DUF4129 domain-containing protein</fullName>
    </recommendedName>
</protein>
<evidence type="ECO:0000313" key="2">
    <source>
        <dbReference type="EMBL" id="QXT63604.1"/>
    </source>
</evidence>
<keyword evidence="1" id="KW-1133">Transmembrane helix</keyword>
<reference evidence="2 3" key="1">
    <citation type="submission" date="2021-07" db="EMBL/GenBank/DDBJ databases">
        <title>complete genome sequencing of Tessaracoccus sp.J1M15.</title>
        <authorList>
            <person name="Bae J.-W."/>
            <person name="Kim D.-y."/>
        </authorList>
    </citation>
    <scope>NUCLEOTIDE SEQUENCE [LARGE SCALE GENOMIC DNA]</scope>
    <source>
        <strain evidence="2 3">J1M15</strain>
    </source>
</reference>
<proteinExistence type="predicted"/>
<accession>A0ABX8SL59</accession>
<dbReference type="EMBL" id="CP079216">
    <property type="protein sequence ID" value="QXT63604.1"/>
    <property type="molecule type" value="Genomic_DNA"/>
</dbReference>
<name>A0ABX8SL59_9ACTN</name>
<dbReference type="RefSeq" id="WP_219083532.1">
    <property type="nucleotide sequence ID" value="NZ_CP079216.1"/>
</dbReference>
<sequence>MSADLLETIHPAVPVTWWWWVVFAGLVVLAAALLTLGITRWRSLRRETPPAADRSLDLVRQETLSLVDEAMAAAEPTERARLIGRAVRRFAGLALDSDADYQTAGQLRLAAVKDPRLIRVSGLADEVDHLAYGEPDAAAVDGLAARVREAVTTWR</sequence>